<reference evidence="2" key="1">
    <citation type="journal article" date="2010" name="BMC Genomics">
        <title>An insight into the sialotranscriptome of the brown dog tick, Rhipicephalus sanguineus.</title>
        <authorList>
            <person name="Anatriello E."/>
            <person name="Ribeiro J.M."/>
            <person name="de Miranda-Santos I.K."/>
            <person name="Brandao L.G."/>
            <person name="Anderson J.M."/>
            <person name="Valenzuela J.G."/>
            <person name="Maruyama S.R."/>
            <person name="Silva J.S."/>
            <person name="Ferreira B.R."/>
        </authorList>
    </citation>
    <scope>NUCLEOTIDE SEQUENCE</scope>
    <source>
        <tissue evidence="2">Salivary glands</tissue>
    </source>
</reference>
<reference evidence="2" key="2">
    <citation type="journal article" date="2013" name="Ticks Tick Borne Dis.">
        <title>Proteome of Rhipicephalus sanguineus tick saliva induced by the secretagogues pilocarpine and dopamine.</title>
        <authorList>
            <person name="Oliveira C.J."/>
            <person name="Anatriello E."/>
            <person name="de Miranda-Santos I.K."/>
            <person name="Francischetti I.M."/>
            <person name="Sa-Nunes A."/>
            <person name="Ferreira B.R."/>
            <person name="Ribeiro J.M."/>
        </authorList>
    </citation>
    <scope>NUCLEOTIDE SEQUENCE</scope>
    <source>
        <tissue evidence="2">Salivary glands</tissue>
    </source>
</reference>
<proteinExistence type="evidence at transcript level"/>
<organism evidence="2">
    <name type="scientific">Rhipicephalus sanguineus</name>
    <name type="common">Brown dog tick</name>
    <name type="synonym">Ixodes sanguineus</name>
    <dbReference type="NCBI Taxonomy" id="34632"/>
    <lineage>
        <taxon>Eukaryota</taxon>
        <taxon>Metazoa</taxon>
        <taxon>Ecdysozoa</taxon>
        <taxon>Arthropoda</taxon>
        <taxon>Chelicerata</taxon>
        <taxon>Arachnida</taxon>
        <taxon>Acari</taxon>
        <taxon>Parasitiformes</taxon>
        <taxon>Ixodida</taxon>
        <taxon>Ixodoidea</taxon>
        <taxon>Ixodidae</taxon>
        <taxon>Rhipicephalinae</taxon>
        <taxon>Rhipicephalus</taxon>
        <taxon>Rhipicephalus</taxon>
    </lineage>
</organism>
<name>C9W1G8_RHISA</name>
<dbReference type="AlphaFoldDB" id="C9W1G8"/>
<accession>C9W1G8</accession>
<feature type="chain" id="PRO_5003002576" evidence="1">
    <location>
        <begin position="23"/>
        <end position="64"/>
    </location>
</feature>
<dbReference type="EMBL" id="EZ406116">
    <property type="protein sequence ID" value="ACX53915.1"/>
    <property type="molecule type" value="mRNA"/>
</dbReference>
<feature type="signal peptide" evidence="1">
    <location>
        <begin position="1"/>
        <end position="22"/>
    </location>
</feature>
<protein>
    <submittedName>
        <fullName evidence="2">Hypothetical secreted peptide</fullName>
    </submittedName>
</protein>
<evidence type="ECO:0000256" key="1">
    <source>
        <dbReference type="SAM" id="SignalP"/>
    </source>
</evidence>
<evidence type="ECO:0000313" key="2">
    <source>
        <dbReference type="EMBL" id="ACX53915.1"/>
    </source>
</evidence>
<sequence>MSTYTVMFLMCMLCFAVHSCSAGRKLCHGYLMHCDEHQRCPQNCTCVDHGGWQVLDEMYCEDNY</sequence>
<keyword evidence="1" id="KW-0732">Signal</keyword>